<organism evidence="4 5">
    <name type="scientific">Eeniella nana</name>
    <name type="common">Yeast</name>
    <name type="synonym">Brettanomyces nanus</name>
    <dbReference type="NCBI Taxonomy" id="13502"/>
    <lineage>
        <taxon>Eukaryota</taxon>
        <taxon>Fungi</taxon>
        <taxon>Dikarya</taxon>
        <taxon>Ascomycota</taxon>
        <taxon>Saccharomycotina</taxon>
        <taxon>Pichiomycetes</taxon>
        <taxon>Pichiales</taxon>
        <taxon>Pichiaceae</taxon>
        <taxon>Brettanomyces</taxon>
    </lineage>
</organism>
<keyword evidence="5" id="KW-1185">Reference proteome</keyword>
<evidence type="ECO:0000256" key="1">
    <source>
        <dbReference type="SAM" id="MobiDB-lite"/>
    </source>
</evidence>
<accession>A0A875S500</accession>
<dbReference type="KEGG" id="bnn:FOA43_004105"/>
<evidence type="ECO:0000256" key="2">
    <source>
        <dbReference type="SAM" id="Phobius"/>
    </source>
</evidence>
<keyword evidence="2" id="KW-0812">Transmembrane</keyword>
<evidence type="ECO:0000259" key="3">
    <source>
        <dbReference type="Pfam" id="PF04478"/>
    </source>
</evidence>
<sequence length="360" mass="38406">MPGRCVNSTSEVLSTVLSLFSSDTQIESDEELQDRMNSIVSHIMKSSNNAIVPRFNLEKRDDTGNITASTSFSDTFSSSSSSTILDPSSQTTYSFSSSSSSFSSSSYSSWSTSSTFSFDSYSTSQATDDYLTSSNEYSAPPSTTWSSTDYSPSTTSSTQASTSSTFSTTKTSASVTKTTPSSTNSPTPSTFSTSSGSYVVLGYTTVINNSTITSMHTITASATSSPKSSGGLSKKNKHIVIGCVVGIGIPFIVVAAAALFWYRRRMQDPTGRNYVDSNGRDIGISVDDGTLLNKLKFWKKNKSVGDFDNDSLDEDFSIDPSNTSNNQAGTNSNSGSSDSAGRSFVVDRPKPLRNATEQNF</sequence>
<dbReference type="RefSeq" id="XP_038780276.1">
    <property type="nucleotide sequence ID" value="XM_038924348.1"/>
</dbReference>
<feature type="compositionally biased region" description="Low complexity" evidence="1">
    <location>
        <begin position="328"/>
        <end position="343"/>
    </location>
</feature>
<keyword evidence="2" id="KW-0472">Membrane</keyword>
<dbReference type="OrthoDB" id="3998202at2759"/>
<dbReference type="Proteomes" id="UP000662931">
    <property type="component" value="Chromosome 4"/>
</dbReference>
<proteinExistence type="predicted"/>
<keyword evidence="2" id="KW-1133">Transmembrane helix</keyword>
<dbReference type="GeneID" id="62197505"/>
<feature type="compositionally biased region" description="Low complexity" evidence="1">
    <location>
        <begin position="140"/>
        <end position="194"/>
    </location>
</feature>
<reference evidence="4" key="1">
    <citation type="submission" date="2020-10" db="EMBL/GenBank/DDBJ databases">
        <authorList>
            <person name="Roach M.J.R."/>
        </authorList>
    </citation>
    <scope>NUCLEOTIDE SEQUENCE</scope>
    <source>
        <strain evidence="4">CBS 1945</strain>
    </source>
</reference>
<evidence type="ECO:0000313" key="4">
    <source>
        <dbReference type="EMBL" id="QPG76711.1"/>
    </source>
</evidence>
<gene>
    <name evidence="4" type="ORF">FOA43_004105</name>
</gene>
<dbReference type="AlphaFoldDB" id="A0A875S500"/>
<evidence type="ECO:0000313" key="5">
    <source>
        <dbReference type="Proteomes" id="UP000662931"/>
    </source>
</evidence>
<dbReference type="Pfam" id="PF04478">
    <property type="entry name" value="Mid2"/>
    <property type="match status" value="1"/>
</dbReference>
<protein>
    <recommendedName>
        <fullName evidence="3">Mid2 domain-containing protein</fullName>
    </recommendedName>
</protein>
<dbReference type="InterPro" id="IPR007567">
    <property type="entry name" value="Mid2_dom"/>
</dbReference>
<feature type="region of interest" description="Disordered" evidence="1">
    <location>
        <begin position="315"/>
        <end position="360"/>
    </location>
</feature>
<name>A0A875S500_EENNA</name>
<dbReference type="EMBL" id="CP064815">
    <property type="protein sequence ID" value="QPG76711.1"/>
    <property type="molecule type" value="Genomic_DNA"/>
</dbReference>
<feature type="transmembrane region" description="Helical" evidence="2">
    <location>
        <begin position="239"/>
        <end position="262"/>
    </location>
</feature>
<feature type="region of interest" description="Disordered" evidence="1">
    <location>
        <begin position="131"/>
        <end position="194"/>
    </location>
</feature>
<feature type="domain" description="Mid2" evidence="3">
    <location>
        <begin position="204"/>
        <end position="283"/>
    </location>
</feature>